<evidence type="ECO:0000313" key="3">
    <source>
        <dbReference type="Proteomes" id="UP000466442"/>
    </source>
</evidence>
<feature type="region of interest" description="Disordered" evidence="1">
    <location>
        <begin position="1"/>
        <end position="66"/>
    </location>
</feature>
<evidence type="ECO:0000256" key="1">
    <source>
        <dbReference type="SAM" id="MobiDB-lite"/>
    </source>
</evidence>
<dbReference type="EMBL" id="WIXP02000004">
    <property type="protein sequence ID" value="KAF6211806.1"/>
    <property type="molecule type" value="Genomic_DNA"/>
</dbReference>
<reference evidence="2" key="1">
    <citation type="journal article" date="2021" name="Mol. Ecol. Resour.">
        <title>Apolygus lucorum genome provides insights into omnivorousness and mesophyll feeding.</title>
        <authorList>
            <person name="Liu Y."/>
            <person name="Liu H."/>
            <person name="Wang H."/>
            <person name="Huang T."/>
            <person name="Liu B."/>
            <person name="Yang B."/>
            <person name="Yin L."/>
            <person name="Li B."/>
            <person name="Zhang Y."/>
            <person name="Zhang S."/>
            <person name="Jiang F."/>
            <person name="Zhang X."/>
            <person name="Ren Y."/>
            <person name="Wang B."/>
            <person name="Wang S."/>
            <person name="Lu Y."/>
            <person name="Wu K."/>
            <person name="Fan W."/>
            <person name="Wang G."/>
        </authorList>
    </citation>
    <scope>NUCLEOTIDE SEQUENCE</scope>
    <source>
        <strain evidence="2">12Hb</strain>
    </source>
</reference>
<comment type="caution">
    <text evidence="2">The sequence shown here is derived from an EMBL/GenBank/DDBJ whole genome shotgun (WGS) entry which is preliminary data.</text>
</comment>
<dbReference type="AlphaFoldDB" id="A0A8S9XUP4"/>
<feature type="non-terminal residue" evidence="2">
    <location>
        <position position="151"/>
    </location>
</feature>
<organism evidence="2 3">
    <name type="scientific">Apolygus lucorum</name>
    <name type="common">Small green plant bug</name>
    <name type="synonym">Lygocoris lucorum</name>
    <dbReference type="NCBI Taxonomy" id="248454"/>
    <lineage>
        <taxon>Eukaryota</taxon>
        <taxon>Metazoa</taxon>
        <taxon>Ecdysozoa</taxon>
        <taxon>Arthropoda</taxon>
        <taxon>Hexapoda</taxon>
        <taxon>Insecta</taxon>
        <taxon>Pterygota</taxon>
        <taxon>Neoptera</taxon>
        <taxon>Paraneoptera</taxon>
        <taxon>Hemiptera</taxon>
        <taxon>Heteroptera</taxon>
        <taxon>Panheteroptera</taxon>
        <taxon>Cimicomorpha</taxon>
        <taxon>Miridae</taxon>
        <taxon>Mirini</taxon>
        <taxon>Apolygus</taxon>
    </lineage>
</organism>
<evidence type="ECO:0000313" key="2">
    <source>
        <dbReference type="EMBL" id="KAF6211806.1"/>
    </source>
</evidence>
<keyword evidence="3" id="KW-1185">Reference proteome</keyword>
<dbReference type="Proteomes" id="UP000466442">
    <property type="component" value="Unassembled WGS sequence"/>
</dbReference>
<accession>A0A8S9XUP4</accession>
<proteinExistence type="predicted"/>
<name>A0A8S9XUP4_APOLU</name>
<gene>
    <name evidence="2" type="ORF">GE061_012321</name>
</gene>
<protein>
    <submittedName>
        <fullName evidence="2">Uncharacterized protein</fullName>
    </submittedName>
</protein>
<feature type="compositionally biased region" description="Basic and acidic residues" evidence="1">
    <location>
        <begin position="1"/>
        <end position="23"/>
    </location>
</feature>
<sequence length="151" mass="16234">LQQRDSPRSKHALRGEKGNKDNGLKSSLQPGISIQKTIRNGNGSRNKGTGNRRGRPSPLAIPTASVKPALNSTIQKSVDGVEQETSTHQQCSSLSARSMMGSECEVAGSAADVEQCINGLEISFSDSDDESSHTFMDTLYYLASFERCSVL</sequence>
<feature type="compositionally biased region" description="Polar residues" evidence="1">
    <location>
        <begin position="24"/>
        <end position="49"/>
    </location>
</feature>